<evidence type="ECO:0000313" key="4">
    <source>
        <dbReference type="Proteomes" id="UP000471435"/>
    </source>
</evidence>
<evidence type="ECO:0000259" key="2">
    <source>
        <dbReference type="Pfam" id="PF10077"/>
    </source>
</evidence>
<keyword evidence="1" id="KW-0732">Signal</keyword>
<feature type="signal peptide" evidence="1">
    <location>
        <begin position="1"/>
        <end position="27"/>
    </location>
</feature>
<dbReference type="Pfam" id="PF10077">
    <property type="entry name" value="DUF2314"/>
    <property type="match status" value="1"/>
</dbReference>
<name>A0A6I4V459_9SPHN</name>
<dbReference type="Proteomes" id="UP000471435">
    <property type="component" value="Unassembled WGS sequence"/>
</dbReference>
<dbReference type="RefSeq" id="WP_160730887.1">
    <property type="nucleotide sequence ID" value="NZ_WTYP01000002.1"/>
</dbReference>
<dbReference type="EMBL" id="WTYP01000002">
    <property type="protein sequence ID" value="MXP47610.1"/>
    <property type="molecule type" value="Genomic_DNA"/>
</dbReference>
<protein>
    <submittedName>
        <fullName evidence="3">DUF2314 domain-containing protein</fullName>
    </submittedName>
</protein>
<evidence type="ECO:0000256" key="1">
    <source>
        <dbReference type="SAM" id="SignalP"/>
    </source>
</evidence>
<sequence>MKSLSKIAALVPALALSMALPLSPALAQNEDADPMEMVEESDPVMNAAIAEAQATLPEWLAVLENPPAGYEYIVFKFPLEGWEHIWVENVRREGDVLVGTLSNNPYNEKFALGDTVRVNLSDVSDWAYYDDRGIAHGHRTTAALFGQMDAETVASIKSSLGWGQ</sequence>
<proteinExistence type="predicted"/>
<feature type="chain" id="PRO_5026165299" evidence="1">
    <location>
        <begin position="28"/>
        <end position="164"/>
    </location>
</feature>
<accession>A0A6I4V459</accession>
<keyword evidence="4" id="KW-1185">Reference proteome</keyword>
<dbReference type="InterPro" id="IPR018756">
    <property type="entry name" value="DUF2314"/>
</dbReference>
<gene>
    <name evidence="3" type="ORF">GRI43_09485</name>
</gene>
<reference evidence="3 4" key="1">
    <citation type="submission" date="2019-12" db="EMBL/GenBank/DDBJ databases">
        <title>Genomic-based taxomic classification of the family Erythrobacteraceae.</title>
        <authorList>
            <person name="Xu L."/>
        </authorList>
    </citation>
    <scope>NUCLEOTIDE SEQUENCE [LARGE SCALE GENOMIC DNA]</scope>
    <source>
        <strain evidence="3 4">SW-109</strain>
    </source>
</reference>
<feature type="domain" description="DUF2314" evidence="2">
    <location>
        <begin position="42"/>
        <end position="161"/>
    </location>
</feature>
<organism evidence="3 4">
    <name type="scientific">Pontixanthobacter luteolus</name>
    <dbReference type="NCBI Taxonomy" id="295089"/>
    <lineage>
        <taxon>Bacteria</taxon>
        <taxon>Pseudomonadati</taxon>
        <taxon>Pseudomonadota</taxon>
        <taxon>Alphaproteobacteria</taxon>
        <taxon>Sphingomonadales</taxon>
        <taxon>Erythrobacteraceae</taxon>
        <taxon>Pontixanthobacter</taxon>
    </lineage>
</organism>
<dbReference type="OrthoDB" id="121776at2"/>
<evidence type="ECO:0000313" key="3">
    <source>
        <dbReference type="EMBL" id="MXP47610.1"/>
    </source>
</evidence>
<dbReference type="AlphaFoldDB" id="A0A6I4V459"/>
<comment type="caution">
    <text evidence="3">The sequence shown here is derived from an EMBL/GenBank/DDBJ whole genome shotgun (WGS) entry which is preliminary data.</text>
</comment>